<reference evidence="2" key="1">
    <citation type="journal article" date="2023" name="Hortic. Res.">
        <title>A chromosome-level phased genome enabling allele-level studies in sweet orange: a case study on citrus Huanglongbing tolerance.</title>
        <authorList>
            <person name="Wu B."/>
            <person name="Yu Q."/>
            <person name="Deng Z."/>
            <person name="Duan Y."/>
            <person name="Luo F."/>
            <person name="Gmitter F. Jr."/>
        </authorList>
    </citation>
    <scope>NUCLEOTIDE SEQUENCE [LARGE SCALE GENOMIC DNA]</scope>
    <source>
        <strain evidence="2">cv. Valencia</strain>
    </source>
</reference>
<evidence type="ECO:0000313" key="2">
    <source>
        <dbReference type="Proteomes" id="UP000829398"/>
    </source>
</evidence>
<dbReference type="Proteomes" id="UP000829398">
    <property type="component" value="Chromosome 2"/>
</dbReference>
<sequence length="388" mass="43023">MAADKGKKRRQFLPHNRPVKKKGAYPLRPGIQGFFITCDGGRERQASHEAIYVLDSFYEELVHGKGSGVKPAGIPNKPLNKKIVFASSSDDEDDDDNNVGEKEEAVEGEGKDKEGGEDQKGEGKHSDTCKDDDRSHENLTNKKTDPHDAEKVCSGKEMEAVTAENKEDDKNHESQTNEAEEPPAKKQCLEAGASKSVNNDKVEEQSIDKLIEAELKELGDKNKRRFINLDSGCNGVAVVQMRKIDGDPSPKDIVQHMMTSVASTRKPISRSILRVLPIELACYTSEEEISRAIKPLVAQYFPLETQSPQKVHSFFAVLYEARANSGIDRMKIINAVAKSVPAPHKVDLSNPDKTIVVEIVKTVCMIGVVEKYKELAKYNVRQLTSPKQ</sequence>
<accession>A0ACB8MWD0</accession>
<proteinExistence type="predicted"/>
<name>A0ACB8MWD0_CITSI</name>
<evidence type="ECO:0000313" key="1">
    <source>
        <dbReference type="EMBL" id="KAH9790005.1"/>
    </source>
</evidence>
<organism evidence="1 2">
    <name type="scientific">Citrus sinensis</name>
    <name type="common">Sweet orange</name>
    <name type="synonym">Citrus aurantium var. sinensis</name>
    <dbReference type="NCBI Taxonomy" id="2711"/>
    <lineage>
        <taxon>Eukaryota</taxon>
        <taxon>Viridiplantae</taxon>
        <taxon>Streptophyta</taxon>
        <taxon>Embryophyta</taxon>
        <taxon>Tracheophyta</taxon>
        <taxon>Spermatophyta</taxon>
        <taxon>Magnoliopsida</taxon>
        <taxon>eudicotyledons</taxon>
        <taxon>Gunneridae</taxon>
        <taxon>Pentapetalae</taxon>
        <taxon>rosids</taxon>
        <taxon>malvids</taxon>
        <taxon>Sapindales</taxon>
        <taxon>Rutaceae</taxon>
        <taxon>Aurantioideae</taxon>
        <taxon>Citrus</taxon>
    </lineage>
</organism>
<gene>
    <name evidence="1" type="ORF">KPL71_003252</name>
</gene>
<keyword evidence="2" id="KW-1185">Reference proteome</keyword>
<protein>
    <submittedName>
        <fullName evidence="1">THUMP domain-containing protein</fullName>
    </submittedName>
</protein>
<dbReference type="EMBL" id="CM039171">
    <property type="protein sequence ID" value="KAH9790005.1"/>
    <property type="molecule type" value="Genomic_DNA"/>
</dbReference>
<comment type="caution">
    <text evidence="1">The sequence shown here is derived from an EMBL/GenBank/DDBJ whole genome shotgun (WGS) entry which is preliminary data.</text>
</comment>